<name>A0ABN8QLU1_9CNID</name>
<evidence type="ECO:0000313" key="1">
    <source>
        <dbReference type="EMBL" id="CAH3164376.1"/>
    </source>
</evidence>
<comment type="caution">
    <text evidence="1">The sequence shown here is derived from an EMBL/GenBank/DDBJ whole genome shotgun (WGS) entry which is preliminary data.</text>
</comment>
<evidence type="ECO:0000313" key="2">
    <source>
        <dbReference type="Proteomes" id="UP001159405"/>
    </source>
</evidence>
<gene>
    <name evidence="1" type="ORF">PLOB_00006260</name>
</gene>
<dbReference type="EMBL" id="CALNXK010000129">
    <property type="protein sequence ID" value="CAH3164376.1"/>
    <property type="molecule type" value="Genomic_DNA"/>
</dbReference>
<reference evidence="1 2" key="1">
    <citation type="submission" date="2022-05" db="EMBL/GenBank/DDBJ databases">
        <authorList>
            <consortium name="Genoscope - CEA"/>
            <person name="William W."/>
        </authorList>
    </citation>
    <scope>NUCLEOTIDE SEQUENCE [LARGE SCALE GENOMIC DNA]</scope>
</reference>
<sequence length="231" mass="25566">MERQVTRPNVQHHLPKNSLPKKARLDIVRLTSTTRAGSSTTPVESFTLGAALVPEPNVDQQIHAQHNCIRHSTFVHTPLSSGAPSCPESGHTLAVVLLGILTKRSPMTDLRITEGSGGHYQSFSSSFIDSANNRIDYLLKEVRELKNSLEFTQGQVSQLFDVLDHSKLQELQDDMKFLLDIKQTTLKTVQDGIISALKASPSKGQFISYGFRSQHSTSLALIQLIDETSYL</sequence>
<dbReference type="Proteomes" id="UP001159405">
    <property type="component" value="Unassembled WGS sequence"/>
</dbReference>
<accession>A0ABN8QLU1</accession>
<protein>
    <submittedName>
        <fullName evidence="1">Uncharacterized protein</fullName>
    </submittedName>
</protein>
<keyword evidence="2" id="KW-1185">Reference proteome</keyword>
<organism evidence="1 2">
    <name type="scientific">Porites lobata</name>
    <dbReference type="NCBI Taxonomy" id="104759"/>
    <lineage>
        <taxon>Eukaryota</taxon>
        <taxon>Metazoa</taxon>
        <taxon>Cnidaria</taxon>
        <taxon>Anthozoa</taxon>
        <taxon>Hexacorallia</taxon>
        <taxon>Scleractinia</taxon>
        <taxon>Fungiina</taxon>
        <taxon>Poritidae</taxon>
        <taxon>Porites</taxon>
    </lineage>
</organism>
<proteinExistence type="predicted"/>